<organism evidence="2 3">
    <name type="scientific">Tetraparma gracilis</name>
    <dbReference type="NCBI Taxonomy" id="2962635"/>
    <lineage>
        <taxon>Eukaryota</taxon>
        <taxon>Sar</taxon>
        <taxon>Stramenopiles</taxon>
        <taxon>Ochrophyta</taxon>
        <taxon>Bolidophyceae</taxon>
        <taxon>Parmales</taxon>
        <taxon>Triparmaceae</taxon>
        <taxon>Tetraparma</taxon>
    </lineage>
</organism>
<dbReference type="Pfam" id="PF16117">
    <property type="entry name" value="DUF4833"/>
    <property type="match status" value="1"/>
</dbReference>
<evidence type="ECO:0000313" key="2">
    <source>
        <dbReference type="EMBL" id="GMI40787.1"/>
    </source>
</evidence>
<sequence length="162" mass="17784">MYEIHDDYEPNAMFIITKSANSNCVVYSANLLPSNALDPSEPCRPSWVMFNNPKLPSGKHPTEELNVIERNTAYGVTCSPDPRGRPGHYECAVASLTDRVFDVHVDEATGRPVAATTVNGVPNSTIRTVHVVMADSWIPRVDYIDITGVGEGGELIKERKQA</sequence>
<accession>A0ABQ6N670</accession>
<protein>
    <recommendedName>
        <fullName evidence="1">DUF4833 domain-containing protein</fullName>
    </recommendedName>
</protein>
<name>A0ABQ6N670_9STRA</name>
<dbReference type="InterPro" id="IPR032269">
    <property type="entry name" value="DUF4833"/>
</dbReference>
<proteinExistence type="predicted"/>
<evidence type="ECO:0000259" key="1">
    <source>
        <dbReference type="Pfam" id="PF16117"/>
    </source>
</evidence>
<dbReference type="EMBL" id="BRYB01002179">
    <property type="protein sequence ID" value="GMI40787.1"/>
    <property type="molecule type" value="Genomic_DNA"/>
</dbReference>
<dbReference type="Proteomes" id="UP001165060">
    <property type="component" value="Unassembled WGS sequence"/>
</dbReference>
<evidence type="ECO:0000313" key="3">
    <source>
        <dbReference type="Proteomes" id="UP001165060"/>
    </source>
</evidence>
<gene>
    <name evidence="2" type="ORF">TeGR_g12206</name>
</gene>
<keyword evidence="3" id="KW-1185">Reference proteome</keyword>
<feature type="domain" description="DUF4833" evidence="1">
    <location>
        <begin position="14"/>
        <end position="158"/>
    </location>
</feature>
<reference evidence="2 3" key="1">
    <citation type="journal article" date="2023" name="Commun. Biol.">
        <title>Genome analysis of Parmales, the sister group of diatoms, reveals the evolutionary specialization of diatoms from phago-mixotrophs to photoautotrophs.</title>
        <authorList>
            <person name="Ban H."/>
            <person name="Sato S."/>
            <person name="Yoshikawa S."/>
            <person name="Yamada K."/>
            <person name="Nakamura Y."/>
            <person name="Ichinomiya M."/>
            <person name="Sato N."/>
            <person name="Blanc-Mathieu R."/>
            <person name="Endo H."/>
            <person name="Kuwata A."/>
            <person name="Ogata H."/>
        </authorList>
    </citation>
    <scope>NUCLEOTIDE SEQUENCE [LARGE SCALE GENOMIC DNA]</scope>
</reference>
<comment type="caution">
    <text evidence="2">The sequence shown here is derived from an EMBL/GenBank/DDBJ whole genome shotgun (WGS) entry which is preliminary data.</text>
</comment>